<comment type="caution">
    <text evidence="2">The sequence shown here is derived from an EMBL/GenBank/DDBJ whole genome shotgun (WGS) entry which is preliminary data.</text>
</comment>
<accession>A0AAW0Y375</accession>
<evidence type="ECO:0000313" key="3">
    <source>
        <dbReference type="Proteomes" id="UP001445076"/>
    </source>
</evidence>
<organism evidence="2 3">
    <name type="scientific">Cherax quadricarinatus</name>
    <name type="common">Australian red claw crayfish</name>
    <dbReference type="NCBI Taxonomy" id="27406"/>
    <lineage>
        <taxon>Eukaryota</taxon>
        <taxon>Metazoa</taxon>
        <taxon>Ecdysozoa</taxon>
        <taxon>Arthropoda</taxon>
        <taxon>Crustacea</taxon>
        <taxon>Multicrustacea</taxon>
        <taxon>Malacostraca</taxon>
        <taxon>Eumalacostraca</taxon>
        <taxon>Eucarida</taxon>
        <taxon>Decapoda</taxon>
        <taxon>Pleocyemata</taxon>
        <taxon>Astacidea</taxon>
        <taxon>Parastacoidea</taxon>
        <taxon>Parastacidae</taxon>
        <taxon>Cherax</taxon>
    </lineage>
</organism>
<keyword evidence="3" id="KW-1185">Reference proteome</keyword>
<gene>
    <name evidence="2" type="ORF">OTU49_013737</name>
</gene>
<reference evidence="2 3" key="1">
    <citation type="journal article" date="2024" name="BMC Genomics">
        <title>Genome assembly of redclaw crayfish (Cherax quadricarinatus) provides insights into its immune adaptation and hypoxia tolerance.</title>
        <authorList>
            <person name="Liu Z."/>
            <person name="Zheng J."/>
            <person name="Li H."/>
            <person name="Fang K."/>
            <person name="Wang S."/>
            <person name="He J."/>
            <person name="Zhou D."/>
            <person name="Weng S."/>
            <person name="Chi M."/>
            <person name="Gu Z."/>
            <person name="He J."/>
            <person name="Li F."/>
            <person name="Wang M."/>
        </authorList>
    </citation>
    <scope>NUCLEOTIDE SEQUENCE [LARGE SCALE GENOMIC DNA]</scope>
    <source>
        <strain evidence="2">ZL_2023a</strain>
    </source>
</reference>
<sequence>LPQQESTVPSAPPLSHPGSPSVATISNTYQRHRYGLELITNLHQVCISTRRGDSYVFTDTTRSLLYTAAIDMEIQCWCYNAPKGPGITFNLTNRNGQHVLVVQRTICHSSCTDTETVTPAGFPRDTGSIVSSSDGLLITFPAVLDVSTRTLLLCCALNLQYTKEE</sequence>
<proteinExistence type="predicted"/>
<feature type="region of interest" description="Disordered" evidence="1">
    <location>
        <begin position="1"/>
        <end position="22"/>
    </location>
</feature>
<evidence type="ECO:0000256" key="1">
    <source>
        <dbReference type="SAM" id="MobiDB-lite"/>
    </source>
</evidence>
<name>A0AAW0Y375_CHEQU</name>
<dbReference type="AlphaFoldDB" id="A0AAW0Y375"/>
<evidence type="ECO:0000313" key="2">
    <source>
        <dbReference type="EMBL" id="KAK8751260.1"/>
    </source>
</evidence>
<feature type="non-terminal residue" evidence="2">
    <location>
        <position position="1"/>
    </location>
</feature>
<dbReference type="EMBL" id="JARKIK010000006">
    <property type="protein sequence ID" value="KAK8751260.1"/>
    <property type="molecule type" value="Genomic_DNA"/>
</dbReference>
<protein>
    <submittedName>
        <fullName evidence="2">Uncharacterized protein</fullName>
    </submittedName>
</protein>
<dbReference type="Proteomes" id="UP001445076">
    <property type="component" value="Unassembled WGS sequence"/>
</dbReference>